<evidence type="ECO:0000259" key="2">
    <source>
        <dbReference type="Pfam" id="PF00082"/>
    </source>
</evidence>
<name>A0A1G9TM15_9EURY</name>
<dbReference type="AlphaFoldDB" id="A0A1G9TM15"/>
<feature type="region of interest" description="Disordered" evidence="1">
    <location>
        <begin position="214"/>
        <end position="283"/>
    </location>
</feature>
<accession>A0A1G9TM15</accession>
<evidence type="ECO:0000313" key="3">
    <source>
        <dbReference type="EMBL" id="SDM48454.1"/>
    </source>
</evidence>
<dbReference type="InterPro" id="IPR000209">
    <property type="entry name" value="Peptidase_S8/S53_dom"/>
</dbReference>
<protein>
    <submittedName>
        <fullName evidence="3">Subtilase family protein</fullName>
    </submittedName>
</protein>
<dbReference type="Proteomes" id="UP000199370">
    <property type="component" value="Unassembled WGS sequence"/>
</dbReference>
<sequence>MLSWYVWSTTADRMSPNHQGSYQIPSCTADRRGGILMVRGHTDSGVALTPPGCARCVLRISYEWRVNIKGLRIGGRLLRVLIACRRRLRWIYTATYSGPVGHPSRVVPGALSRTVDAATLGRRDTRESVCSTVGGRARIRHRGRHRVRRGPGMGVSSSTLGGSSSCVARDDCQYAVDNAVFLVAAAGNSGQYSDCVGSPASYSTVVAVSSTVSDDTLGDFSSKPPPRSGSTPRTTNRSGPPVRIPARRPVSRRLATLARAGRTGARRGTRRSRTAPREGSPRA</sequence>
<dbReference type="EMBL" id="FNIA01000003">
    <property type="protein sequence ID" value="SDM48454.1"/>
    <property type="molecule type" value="Genomic_DNA"/>
</dbReference>
<feature type="compositionally biased region" description="Basic residues" evidence="1">
    <location>
        <begin position="264"/>
        <end position="274"/>
    </location>
</feature>
<feature type="domain" description="Peptidase S8/S53" evidence="2">
    <location>
        <begin position="155"/>
        <end position="225"/>
    </location>
</feature>
<dbReference type="SUPFAM" id="SSF52743">
    <property type="entry name" value="Subtilisin-like"/>
    <property type="match status" value="1"/>
</dbReference>
<dbReference type="GO" id="GO:0004252">
    <property type="term" value="F:serine-type endopeptidase activity"/>
    <property type="evidence" value="ECO:0007669"/>
    <property type="project" value="InterPro"/>
</dbReference>
<feature type="compositionally biased region" description="Low complexity" evidence="1">
    <location>
        <begin position="252"/>
        <end position="263"/>
    </location>
</feature>
<evidence type="ECO:0000256" key="1">
    <source>
        <dbReference type="SAM" id="MobiDB-lite"/>
    </source>
</evidence>
<organism evidence="3 4">
    <name type="scientific">Haloarchaeobius iranensis</name>
    <dbReference type="NCBI Taxonomy" id="996166"/>
    <lineage>
        <taxon>Archaea</taxon>
        <taxon>Methanobacteriati</taxon>
        <taxon>Methanobacteriota</taxon>
        <taxon>Stenosarchaea group</taxon>
        <taxon>Halobacteria</taxon>
        <taxon>Halobacteriales</taxon>
        <taxon>Halorubellaceae</taxon>
        <taxon>Haloarchaeobius</taxon>
    </lineage>
</organism>
<evidence type="ECO:0000313" key="4">
    <source>
        <dbReference type="Proteomes" id="UP000199370"/>
    </source>
</evidence>
<dbReference type="Gene3D" id="3.40.50.200">
    <property type="entry name" value="Peptidase S8/S53 domain"/>
    <property type="match status" value="1"/>
</dbReference>
<gene>
    <name evidence="3" type="ORF">SAMN05192554_1032</name>
</gene>
<reference evidence="3 4" key="1">
    <citation type="submission" date="2016-10" db="EMBL/GenBank/DDBJ databases">
        <authorList>
            <person name="de Groot N.N."/>
        </authorList>
    </citation>
    <scope>NUCLEOTIDE SEQUENCE [LARGE SCALE GENOMIC DNA]</scope>
    <source>
        <strain evidence="4">EB21,IBRC-M 10013,KCTC 4048</strain>
    </source>
</reference>
<proteinExistence type="predicted"/>
<dbReference type="InterPro" id="IPR036852">
    <property type="entry name" value="Peptidase_S8/S53_dom_sf"/>
</dbReference>
<feature type="compositionally biased region" description="Low complexity" evidence="1">
    <location>
        <begin position="228"/>
        <end position="238"/>
    </location>
</feature>
<dbReference type="Pfam" id="PF00082">
    <property type="entry name" value="Peptidase_S8"/>
    <property type="match status" value="1"/>
</dbReference>
<keyword evidence="4" id="KW-1185">Reference proteome</keyword>
<dbReference type="GO" id="GO:0006508">
    <property type="term" value="P:proteolysis"/>
    <property type="evidence" value="ECO:0007669"/>
    <property type="project" value="InterPro"/>
</dbReference>